<gene>
    <name evidence="1" type="ORF">TRAPUB_4261</name>
</gene>
<reference evidence="1 2" key="1">
    <citation type="submission" date="2016-10" db="EMBL/GenBank/DDBJ databases">
        <title>Genome sequence of the basidiomycete white-rot fungus Trametes pubescens.</title>
        <authorList>
            <person name="Makela M.R."/>
            <person name="Granchi Z."/>
            <person name="Peng M."/>
            <person name="De Vries R.P."/>
            <person name="Grigoriev I."/>
            <person name="Riley R."/>
            <person name="Hilden K."/>
        </authorList>
    </citation>
    <scope>NUCLEOTIDE SEQUENCE [LARGE SCALE GENOMIC DNA]</scope>
    <source>
        <strain evidence="1 2">FBCC735</strain>
    </source>
</reference>
<protein>
    <submittedName>
        <fullName evidence="1">Uncharacterized protein</fullName>
    </submittedName>
</protein>
<dbReference type="Proteomes" id="UP000184267">
    <property type="component" value="Unassembled WGS sequence"/>
</dbReference>
<sequence length="268" mass="29667">IKLGSPCNYTTSGRLSTLCPPHDLFTGTSLLNIGWHPHRPSANVDYSFLWGITASGSRRTYRATTATLPDAVAPLLQEGSHVHTTVRELWLTDVPSATGPQKDLLPKDSVLLLKNAIAAMPALKTFVLANQMQVGWMCAGPSLTLLPDMRNANTRPPITTLRIVYGYGPELRSLQNHNVWSLRIPLVLAGILDELASGAYDYLEHLVLEIPHSVSVNPGELARLREHFVMAEVKVMDNMPEMDLPSYCVEQAAWPKSVKSEPWPSRLW</sequence>
<accession>A0A1M2VBG2</accession>
<comment type="caution">
    <text evidence="1">The sequence shown here is derived from an EMBL/GenBank/DDBJ whole genome shotgun (WGS) entry which is preliminary data.</text>
</comment>
<dbReference type="STRING" id="154538.A0A1M2VBG2"/>
<evidence type="ECO:0000313" key="2">
    <source>
        <dbReference type="Proteomes" id="UP000184267"/>
    </source>
</evidence>
<dbReference type="OMA" id="VREVWIT"/>
<feature type="non-terminal residue" evidence="1">
    <location>
        <position position="1"/>
    </location>
</feature>
<dbReference type="EMBL" id="MNAD01001502">
    <property type="protein sequence ID" value="OJT04919.1"/>
    <property type="molecule type" value="Genomic_DNA"/>
</dbReference>
<name>A0A1M2VBG2_TRAPU</name>
<organism evidence="1 2">
    <name type="scientific">Trametes pubescens</name>
    <name type="common">White-rot fungus</name>
    <dbReference type="NCBI Taxonomy" id="154538"/>
    <lineage>
        <taxon>Eukaryota</taxon>
        <taxon>Fungi</taxon>
        <taxon>Dikarya</taxon>
        <taxon>Basidiomycota</taxon>
        <taxon>Agaricomycotina</taxon>
        <taxon>Agaricomycetes</taxon>
        <taxon>Polyporales</taxon>
        <taxon>Polyporaceae</taxon>
        <taxon>Trametes</taxon>
    </lineage>
</organism>
<dbReference type="AlphaFoldDB" id="A0A1M2VBG2"/>
<proteinExistence type="predicted"/>
<evidence type="ECO:0000313" key="1">
    <source>
        <dbReference type="EMBL" id="OJT04919.1"/>
    </source>
</evidence>
<dbReference type="OrthoDB" id="2743765at2759"/>
<keyword evidence="2" id="KW-1185">Reference proteome</keyword>